<accession>A0A2S1YQK0</accession>
<sequence>MTYRANYKLAAFVKKIQKLILANLFSTFLFVILPCSFAIVAADNFEHKKFWLFEAGIIVINTVTFLGLCRKGKVINRTVQAIEIDHNALTLKTFEVRIFKFVLFKSEKKRMLLSDITILNDIFPLKDKEYLNDCKCCLLKEGNNVFYFLSDFFEHDVVNMVTRK</sequence>
<dbReference type="AlphaFoldDB" id="A0A2S1YQK0"/>
<keyword evidence="3" id="KW-1185">Reference proteome</keyword>
<keyword evidence="1" id="KW-0472">Membrane</keyword>
<keyword evidence="1" id="KW-0812">Transmembrane</keyword>
<dbReference type="EMBL" id="CP029255">
    <property type="protein sequence ID" value="AWK06336.1"/>
    <property type="molecule type" value="Genomic_DNA"/>
</dbReference>
<name>A0A2S1YQK0_9FLAO</name>
<keyword evidence="1" id="KW-1133">Transmembrane helix</keyword>
<evidence type="ECO:0000256" key="1">
    <source>
        <dbReference type="SAM" id="Phobius"/>
    </source>
</evidence>
<evidence type="ECO:0000313" key="2">
    <source>
        <dbReference type="EMBL" id="AWK06336.1"/>
    </source>
</evidence>
<dbReference type="RefSeq" id="WP_109193753.1">
    <property type="nucleotide sequence ID" value="NZ_CP029255.1"/>
</dbReference>
<proteinExistence type="predicted"/>
<protein>
    <submittedName>
        <fullName evidence="2">Uncharacterized protein</fullName>
    </submittedName>
</protein>
<gene>
    <name evidence="2" type="ORF">HYN56_19740</name>
</gene>
<dbReference type="Proteomes" id="UP000245250">
    <property type="component" value="Chromosome"/>
</dbReference>
<reference evidence="2 3" key="1">
    <citation type="submission" date="2018-05" db="EMBL/GenBank/DDBJ databases">
        <title>Genome sequencing of Flavobacterium sp. HYN0056.</title>
        <authorList>
            <person name="Yi H."/>
            <person name="Baek C."/>
        </authorList>
    </citation>
    <scope>NUCLEOTIDE SEQUENCE [LARGE SCALE GENOMIC DNA]</scope>
    <source>
        <strain evidence="2 3">HYN0056</strain>
    </source>
</reference>
<evidence type="ECO:0000313" key="3">
    <source>
        <dbReference type="Proteomes" id="UP000245250"/>
    </source>
</evidence>
<dbReference type="OrthoDB" id="9854009at2"/>
<organism evidence="2 3">
    <name type="scientific">Flavobacterium crocinum</name>
    <dbReference type="NCBI Taxonomy" id="2183896"/>
    <lineage>
        <taxon>Bacteria</taxon>
        <taxon>Pseudomonadati</taxon>
        <taxon>Bacteroidota</taxon>
        <taxon>Flavobacteriia</taxon>
        <taxon>Flavobacteriales</taxon>
        <taxon>Flavobacteriaceae</taxon>
        <taxon>Flavobacterium</taxon>
    </lineage>
</organism>
<dbReference type="KEGG" id="fcr:HYN56_19740"/>
<feature type="transmembrane region" description="Helical" evidence="1">
    <location>
        <begin position="51"/>
        <end position="69"/>
    </location>
</feature>
<feature type="transmembrane region" description="Helical" evidence="1">
    <location>
        <begin position="20"/>
        <end position="39"/>
    </location>
</feature>